<feature type="transmembrane region" description="Helical" evidence="1">
    <location>
        <begin position="46"/>
        <end position="70"/>
    </location>
</feature>
<keyword evidence="1" id="KW-1133">Transmembrane helix</keyword>
<proteinExistence type="predicted"/>
<evidence type="ECO:0000313" key="3">
    <source>
        <dbReference type="Proteomes" id="UP000223913"/>
    </source>
</evidence>
<reference evidence="2 3" key="1">
    <citation type="submission" date="2017-10" db="EMBL/GenBank/DDBJ databases">
        <title>The draft genome sequence of Lewinella nigricans NBRC 102662.</title>
        <authorList>
            <person name="Wang K."/>
        </authorList>
    </citation>
    <scope>NUCLEOTIDE SEQUENCE [LARGE SCALE GENOMIC DNA]</scope>
    <source>
        <strain evidence="2 3">NBRC 102662</strain>
    </source>
</reference>
<keyword evidence="3" id="KW-1185">Reference proteome</keyword>
<dbReference type="Proteomes" id="UP000223913">
    <property type="component" value="Unassembled WGS sequence"/>
</dbReference>
<gene>
    <name evidence="2" type="ORF">CRP01_28565</name>
</gene>
<evidence type="ECO:0000313" key="2">
    <source>
        <dbReference type="EMBL" id="PHN03040.1"/>
    </source>
</evidence>
<organism evidence="2 3">
    <name type="scientific">Flavilitoribacter nigricans (strain ATCC 23147 / DSM 23189 / NBRC 102662 / NCIMB 1420 / SS-2)</name>
    <name type="common">Lewinella nigricans</name>
    <dbReference type="NCBI Taxonomy" id="1122177"/>
    <lineage>
        <taxon>Bacteria</taxon>
        <taxon>Pseudomonadati</taxon>
        <taxon>Bacteroidota</taxon>
        <taxon>Saprospiria</taxon>
        <taxon>Saprospirales</taxon>
        <taxon>Lewinellaceae</taxon>
        <taxon>Flavilitoribacter</taxon>
    </lineage>
</organism>
<dbReference type="EMBL" id="PDUD01000034">
    <property type="protein sequence ID" value="PHN03040.1"/>
    <property type="molecule type" value="Genomic_DNA"/>
</dbReference>
<evidence type="ECO:0000256" key="1">
    <source>
        <dbReference type="SAM" id="Phobius"/>
    </source>
</evidence>
<keyword evidence="1" id="KW-0812">Transmembrane</keyword>
<protein>
    <submittedName>
        <fullName evidence="2">Uncharacterized protein</fullName>
    </submittedName>
</protein>
<feature type="transmembrane region" description="Helical" evidence="1">
    <location>
        <begin position="111"/>
        <end position="131"/>
    </location>
</feature>
<name>A0A2D0N3S6_FLAN2</name>
<dbReference type="AlphaFoldDB" id="A0A2D0N3S6"/>
<dbReference type="RefSeq" id="WP_099153482.1">
    <property type="nucleotide sequence ID" value="NZ_PDUD01000034.1"/>
</dbReference>
<feature type="transmembrane region" description="Helical" evidence="1">
    <location>
        <begin position="82"/>
        <end position="99"/>
    </location>
</feature>
<comment type="caution">
    <text evidence="2">The sequence shown here is derived from an EMBL/GenBank/DDBJ whole genome shotgun (WGS) entry which is preliminary data.</text>
</comment>
<keyword evidence="1" id="KW-0472">Membrane</keyword>
<accession>A0A2D0N3S6</accession>
<feature type="transmembrane region" description="Helical" evidence="1">
    <location>
        <begin position="16"/>
        <end position="34"/>
    </location>
</feature>
<feature type="transmembrane region" description="Helical" evidence="1">
    <location>
        <begin position="143"/>
        <end position="162"/>
    </location>
</feature>
<dbReference type="OrthoDB" id="1492885at2"/>
<sequence length="175" mass="20224">MTLADFFQKIADNPSYIIFYFTIIPVTALLAGWLGRGEGHISPWKYLYSTLIYMVSVPGIFAVTLSIYFFLFERRSIMQTDVFVQILPVISMIATLLIIRRNVRLEYIPGFDKLSGLIMMITATLAIMWFIDRTRIIAFTYIPFHYVILIFIALLVAIRIGWKRLFADKRPLPGA</sequence>